<dbReference type="HAMAP" id="MF_00361">
    <property type="entry name" value="NAD_kinase"/>
    <property type="match status" value="1"/>
</dbReference>
<evidence type="ECO:0000256" key="1">
    <source>
        <dbReference type="ARBA" id="ARBA00022679"/>
    </source>
</evidence>
<keyword evidence="8" id="KW-1185">Reference proteome</keyword>
<keyword evidence="2 6" id="KW-0418">Kinase</keyword>
<dbReference type="NCBIfam" id="NF002521">
    <property type="entry name" value="PRK01911.1"/>
    <property type="match status" value="1"/>
</dbReference>
<keyword evidence="4 6" id="KW-0520">NAD</keyword>
<dbReference type="PANTHER" id="PTHR20275:SF6">
    <property type="entry name" value="NAD KINASE 2, CHLOROPLASTIC"/>
    <property type="match status" value="1"/>
</dbReference>
<dbReference type="Pfam" id="PF01513">
    <property type="entry name" value="NAD_kinase"/>
    <property type="match status" value="1"/>
</dbReference>
<sequence length="297" mass="33220">MQHQKIAIFGRVFNTSITPFIETLFNYLESKKIEVVIYREFYDFLLNTSKCPLNLTTFDTHLDLPKDIDFLLSLGGDGTMLAAVSVIRDSGIPIAGINLGRLGFLANIPKENIESALSKILENQYTIQKRTLLSVESDQKELFGQDNFALNDITVFRFDSSSMITVNALLNDELLNSYWADGLIIATPTGSTAYSLSCGGPIIMPGSGNFVITPISPHNLNVRPIVVSADMTLKLKIESRTDKYILSCDSKSETLSTDIEITIRKAPFEINLIRLQNDSYFGTLREKLLWGIDVRNY</sequence>
<dbReference type="EMBL" id="JACOIJ010000001">
    <property type="protein sequence ID" value="MBD1428038.1"/>
    <property type="molecule type" value="Genomic_DNA"/>
</dbReference>
<dbReference type="InterPro" id="IPR017438">
    <property type="entry name" value="ATP-NAD_kinase_N"/>
</dbReference>
<keyword evidence="3 6" id="KW-0521">NADP</keyword>
<dbReference type="GO" id="GO:0003951">
    <property type="term" value="F:NAD+ kinase activity"/>
    <property type="evidence" value="ECO:0007669"/>
    <property type="project" value="UniProtKB-EC"/>
</dbReference>
<comment type="similarity">
    <text evidence="6">Belongs to the NAD kinase family.</text>
</comment>
<keyword evidence="6" id="KW-0067">ATP-binding</keyword>
<keyword evidence="6" id="KW-0547">Nucleotide-binding</keyword>
<comment type="catalytic activity">
    <reaction evidence="5 6">
        <text>NAD(+) + ATP = ADP + NADP(+) + H(+)</text>
        <dbReference type="Rhea" id="RHEA:18629"/>
        <dbReference type="ChEBI" id="CHEBI:15378"/>
        <dbReference type="ChEBI" id="CHEBI:30616"/>
        <dbReference type="ChEBI" id="CHEBI:57540"/>
        <dbReference type="ChEBI" id="CHEBI:58349"/>
        <dbReference type="ChEBI" id="CHEBI:456216"/>
        <dbReference type="EC" id="2.7.1.23"/>
    </reaction>
</comment>
<dbReference type="InterPro" id="IPR002504">
    <property type="entry name" value="NADK"/>
</dbReference>
<dbReference type="PANTHER" id="PTHR20275">
    <property type="entry name" value="NAD KINASE"/>
    <property type="match status" value="1"/>
</dbReference>
<feature type="binding site" evidence="6">
    <location>
        <position position="181"/>
    </location>
    <ligand>
        <name>NAD(+)</name>
        <dbReference type="ChEBI" id="CHEBI:57540"/>
    </ligand>
</feature>
<organism evidence="7 8">
    <name type="scientific">Sphingobacterium litopenaei</name>
    <dbReference type="NCBI Taxonomy" id="2763500"/>
    <lineage>
        <taxon>Bacteria</taxon>
        <taxon>Pseudomonadati</taxon>
        <taxon>Bacteroidota</taxon>
        <taxon>Sphingobacteriia</taxon>
        <taxon>Sphingobacteriales</taxon>
        <taxon>Sphingobacteriaceae</taxon>
        <taxon>Sphingobacterium</taxon>
    </lineage>
</organism>
<dbReference type="Proteomes" id="UP000651271">
    <property type="component" value="Unassembled WGS sequence"/>
</dbReference>
<evidence type="ECO:0000256" key="6">
    <source>
        <dbReference type="HAMAP-Rule" id="MF_00361"/>
    </source>
</evidence>
<feature type="binding site" evidence="6">
    <location>
        <begin position="192"/>
        <end position="197"/>
    </location>
    <ligand>
        <name>NAD(+)</name>
        <dbReference type="ChEBI" id="CHEBI:57540"/>
    </ligand>
</feature>
<reference evidence="7 8" key="1">
    <citation type="submission" date="2020-08" db="EMBL/GenBank/DDBJ databases">
        <title>Sphingobacterium sp. DN04309 isolated from aquaculture water.</title>
        <authorList>
            <person name="Zhang M."/>
        </authorList>
    </citation>
    <scope>NUCLEOTIDE SEQUENCE [LARGE SCALE GENOMIC DNA]</scope>
    <source>
        <strain evidence="7 8">DN04309</strain>
    </source>
</reference>
<evidence type="ECO:0000256" key="3">
    <source>
        <dbReference type="ARBA" id="ARBA00022857"/>
    </source>
</evidence>
<evidence type="ECO:0000313" key="8">
    <source>
        <dbReference type="Proteomes" id="UP000651271"/>
    </source>
</evidence>
<name>A0ABR7Y9X8_9SPHI</name>
<dbReference type="EC" id="2.7.1.23" evidence="6"/>
<dbReference type="RefSeq" id="WP_165289886.1">
    <property type="nucleotide sequence ID" value="NZ_JACOIJ010000001.1"/>
</dbReference>
<keyword evidence="1 6" id="KW-0808">Transferase</keyword>
<comment type="caution">
    <text evidence="6">Lacks conserved residue(s) required for the propagation of feature annotation.</text>
</comment>
<dbReference type="Gene3D" id="2.60.200.30">
    <property type="entry name" value="Probable inorganic polyphosphate/atp-NAD kinase, domain 2"/>
    <property type="match status" value="1"/>
</dbReference>
<feature type="binding site" evidence="6">
    <location>
        <begin position="77"/>
        <end position="78"/>
    </location>
    <ligand>
        <name>NAD(+)</name>
        <dbReference type="ChEBI" id="CHEBI:57540"/>
    </ligand>
</feature>
<protein>
    <recommendedName>
        <fullName evidence="6">NAD kinase</fullName>
        <ecNumber evidence="6">2.7.1.23</ecNumber>
    </recommendedName>
    <alternativeName>
        <fullName evidence="6">ATP-dependent NAD kinase</fullName>
    </alternativeName>
</protein>
<evidence type="ECO:0000256" key="2">
    <source>
        <dbReference type="ARBA" id="ARBA00022777"/>
    </source>
</evidence>
<keyword evidence="6" id="KW-0963">Cytoplasm</keyword>
<proteinExistence type="inferred from homology"/>
<comment type="cofactor">
    <cofactor evidence="6">
        <name>a divalent metal cation</name>
        <dbReference type="ChEBI" id="CHEBI:60240"/>
    </cofactor>
</comment>
<comment type="function">
    <text evidence="6">Involved in the regulation of the intracellular balance of NAD and NADP, and is a key enzyme in the biosynthesis of NADP. Catalyzes specifically the phosphorylation on 2'-hydroxyl of the adenosine moiety of NAD to yield NADP.</text>
</comment>
<dbReference type="InterPro" id="IPR016064">
    <property type="entry name" value="NAD/diacylglycerol_kinase_sf"/>
</dbReference>
<dbReference type="InterPro" id="IPR017437">
    <property type="entry name" value="ATP-NAD_kinase_PpnK-typ_C"/>
</dbReference>
<comment type="subcellular location">
    <subcellularLocation>
        <location evidence="6">Cytoplasm</location>
    </subcellularLocation>
</comment>
<dbReference type="SUPFAM" id="SSF111331">
    <property type="entry name" value="NAD kinase/diacylglycerol kinase-like"/>
    <property type="match status" value="1"/>
</dbReference>
<evidence type="ECO:0000313" key="7">
    <source>
        <dbReference type="EMBL" id="MBD1428038.1"/>
    </source>
</evidence>
<evidence type="ECO:0000256" key="5">
    <source>
        <dbReference type="ARBA" id="ARBA00047925"/>
    </source>
</evidence>
<dbReference type="Gene3D" id="3.40.50.10330">
    <property type="entry name" value="Probable inorganic polyphosphate/atp-NAD kinase, domain 1"/>
    <property type="match status" value="1"/>
</dbReference>
<dbReference type="Pfam" id="PF20143">
    <property type="entry name" value="NAD_kinase_C"/>
    <property type="match status" value="1"/>
</dbReference>
<evidence type="ECO:0000256" key="4">
    <source>
        <dbReference type="ARBA" id="ARBA00023027"/>
    </source>
</evidence>
<accession>A0ABR7Y9X8</accession>
<comment type="caution">
    <text evidence="7">The sequence shown here is derived from an EMBL/GenBank/DDBJ whole genome shotgun (WGS) entry which is preliminary data.</text>
</comment>
<feature type="binding site" evidence="6">
    <location>
        <begin position="151"/>
        <end position="152"/>
    </location>
    <ligand>
        <name>NAD(+)</name>
        <dbReference type="ChEBI" id="CHEBI:57540"/>
    </ligand>
</feature>
<feature type="active site" description="Proton acceptor" evidence="6">
    <location>
        <position position="77"/>
    </location>
</feature>
<gene>
    <name evidence="6" type="primary">nadK</name>
    <name evidence="7" type="ORF">H8B04_00400</name>
</gene>